<keyword evidence="3" id="KW-1185">Reference proteome</keyword>
<name>A0A9P6AZ59_9AGAM</name>
<evidence type="ECO:0000256" key="1">
    <source>
        <dbReference type="SAM" id="Phobius"/>
    </source>
</evidence>
<keyword evidence="1" id="KW-1133">Transmembrane helix</keyword>
<sequence length="137" mass="14757">MAPTSSNALVSSLPPFSQGVIIILAIIGISLIVIALVLLGLDRQAMGWVINQWQHWQPCQHLLSPRSLCESMQLPIQTPPPLPPTLPPFPEPSPPLPIPAPSASLWSFDSINTFGGTQAYTALEVYALRGMHMEVGA</sequence>
<keyword evidence="1" id="KW-0472">Membrane</keyword>
<proteinExistence type="predicted"/>
<protein>
    <submittedName>
        <fullName evidence="2">Uncharacterized protein</fullName>
    </submittedName>
</protein>
<evidence type="ECO:0000313" key="2">
    <source>
        <dbReference type="EMBL" id="KAF9514535.1"/>
    </source>
</evidence>
<keyword evidence="1" id="KW-0812">Transmembrane</keyword>
<comment type="caution">
    <text evidence="2">The sequence shown here is derived from an EMBL/GenBank/DDBJ whole genome shotgun (WGS) entry which is preliminary data.</text>
</comment>
<reference evidence="2" key="1">
    <citation type="journal article" date="2020" name="Nat. Commun.">
        <title>Large-scale genome sequencing of mycorrhizal fungi provides insights into the early evolution of symbiotic traits.</title>
        <authorList>
            <person name="Miyauchi S."/>
            <person name="Kiss E."/>
            <person name="Kuo A."/>
            <person name="Drula E."/>
            <person name="Kohler A."/>
            <person name="Sanchez-Garcia M."/>
            <person name="Morin E."/>
            <person name="Andreopoulos B."/>
            <person name="Barry K.W."/>
            <person name="Bonito G."/>
            <person name="Buee M."/>
            <person name="Carver A."/>
            <person name="Chen C."/>
            <person name="Cichocki N."/>
            <person name="Clum A."/>
            <person name="Culley D."/>
            <person name="Crous P.W."/>
            <person name="Fauchery L."/>
            <person name="Girlanda M."/>
            <person name="Hayes R.D."/>
            <person name="Keri Z."/>
            <person name="LaButti K."/>
            <person name="Lipzen A."/>
            <person name="Lombard V."/>
            <person name="Magnuson J."/>
            <person name="Maillard F."/>
            <person name="Murat C."/>
            <person name="Nolan M."/>
            <person name="Ohm R.A."/>
            <person name="Pangilinan J."/>
            <person name="Pereira M.F."/>
            <person name="Perotto S."/>
            <person name="Peter M."/>
            <person name="Pfister S."/>
            <person name="Riley R."/>
            <person name="Sitrit Y."/>
            <person name="Stielow J.B."/>
            <person name="Szollosi G."/>
            <person name="Zifcakova L."/>
            <person name="Stursova M."/>
            <person name="Spatafora J.W."/>
            <person name="Tedersoo L."/>
            <person name="Vaario L.M."/>
            <person name="Yamada A."/>
            <person name="Yan M."/>
            <person name="Wang P."/>
            <person name="Xu J."/>
            <person name="Bruns T."/>
            <person name="Baldrian P."/>
            <person name="Vilgalys R."/>
            <person name="Dunand C."/>
            <person name="Henrissat B."/>
            <person name="Grigoriev I.V."/>
            <person name="Hibbett D."/>
            <person name="Nagy L.G."/>
            <person name="Martin F.M."/>
        </authorList>
    </citation>
    <scope>NUCLEOTIDE SEQUENCE</scope>
    <source>
        <strain evidence="2">UP504</strain>
    </source>
</reference>
<accession>A0A9P6AZ59</accession>
<feature type="transmembrane region" description="Helical" evidence="1">
    <location>
        <begin position="20"/>
        <end position="41"/>
    </location>
</feature>
<gene>
    <name evidence="2" type="ORF">BS47DRAFT_1392479</name>
</gene>
<organism evidence="2 3">
    <name type="scientific">Hydnum rufescens UP504</name>
    <dbReference type="NCBI Taxonomy" id="1448309"/>
    <lineage>
        <taxon>Eukaryota</taxon>
        <taxon>Fungi</taxon>
        <taxon>Dikarya</taxon>
        <taxon>Basidiomycota</taxon>
        <taxon>Agaricomycotina</taxon>
        <taxon>Agaricomycetes</taxon>
        <taxon>Cantharellales</taxon>
        <taxon>Hydnaceae</taxon>
        <taxon>Hydnum</taxon>
    </lineage>
</organism>
<evidence type="ECO:0000313" key="3">
    <source>
        <dbReference type="Proteomes" id="UP000886523"/>
    </source>
</evidence>
<dbReference type="Proteomes" id="UP000886523">
    <property type="component" value="Unassembled WGS sequence"/>
</dbReference>
<dbReference type="EMBL" id="MU128960">
    <property type="protein sequence ID" value="KAF9514535.1"/>
    <property type="molecule type" value="Genomic_DNA"/>
</dbReference>
<dbReference type="AlphaFoldDB" id="A0A9P6AZ59"/>